<dbReference type="Pfam" id="PF14231">
    <property type="entry name" value="GXWXG"/>
    <property type="match status" value="1"/>
</dbReference>
<dbReference type="EMBL" id="ML996704">
    <property type="protein sequence ID" value="KAF2397066.1"/>
    <property type="molecule type" value="Genomic_DNA"/>
</dbReference>
<dbReference type="InterPro" id="IPR025568">
    <property type="entry name" value="DUF4334"/>
</dbReference>
<dbReference type="AlphaFoldDB" id="A0A6G1HMI0"/>
<feature type="domain" description="DUF4334" evidence="3">
    <location>
        <begin position="122"/>
        <end position="180"/>
    </location>
</feature>
<name>A0A6G1HMI0_9PEZI</name>
<evidence type="ECO:0000256" key="1">
    <source>
        <dbReference type="SAM" id="SignalP"/>
    </source>
</evidence>
<protein>
    <submittedName>
        <fullName evidence="4">Uncharacterized protein</fullName>
    </submittedName>
</protein>
<keyword evidence="1" id="KW-0732">Signal</keyword>
<dbReference type="Proteomes" id="UP000799640">
    <property type="component" value="Unassembled WGS sequence"/>
</dbReference>
<accession>A0A6G1HMI0</accession>
<feature type="signal peptide" evidence="1">
    <location>
        <begin position="1"/>
        <end position="15"/>
    </location>
</feature>
<proteinExistence type="predicted"/>
<organism evidence="4 5">
    <name type="scientific">Trichodelitschia bisporula</name>
    <dbReference type="NCBI Taxonomy" id="703511"/>
    <lineage>
        <taxon>Eukaryota</taxon>
        <taxon>Fungi</taxon>
        <taxon>Dikarya</taxon>
        <taxon>Ascomycota</taxon>
        <taxon>Pezizomycotina</taxon>
        <taxon>Dothideomycetes</taxon>
        <taxon>Dothideomycetes incertae sedis</taxon>
        <taxon>Phaeotrichales</taxon>
        <taxon>Phaeotrichaceae</taxon>
        <taxon>Trichodelitschia</taxon>
    </lineage>
</organism>
<reference evidence="4" key="1">
    <citation type="journal article" date="2020" name="Stud. Mycol.">
        <title>101 Dothideomycetes genomes: a test case for predicting lifestyles and emergence of pathogens.</title>
        <authorList>
            <person name="Haridas S."/>
            <person name="Albert R."/>
            <person name="Binder M."/>
            <person name="Bloem J."/>
            <person name="Labutti K."/>
            <person name="Salamov A."/>
            <person name="Andreopoulos B."/>
            <person name="Baker S."/>
            <person name="Barry K."/>
            <person name="Bills G."/>
            <person name="Bluhm B."/>
            <person name="Cannon C."/>
            <person name="Castanera R."/>
            <person name="Culley D."/>
            <person name="Daum C."/>
            <person name="Ezra D."/>
            <person name="Gonzalez J."/>
            <person name="Henrissat B."/>
            <person name="Kuo A."/>
            <person name="Liang C."/>
            <person name="Lipzen A."/>
            <person name="Lutzoni F."/>
            <person name="Magnuson J."/>
            <person name="Mondo S."/>
            <person name="Nolan M."/>
            <person name="Ohm R."/>
            <person name="Pangilinan J."/>
            <person name="Park H.-J."/>
            <person name="Ramirez L."/>
            <person name="Alfaro M."/>
            <person name="Sun H."/>
            <person name="Tritt A."/>
            <person name="Yoshinaga Y."/>
            <person name="Zwiers L.-H."/>
            <person name="Turgeon B."/>
            <person name="Goodwin S."/>
            <person name="Spatafora J."/>
            <person name="Crous P."/>
            <person name="Grigoriev I."/>
        </authorList>
    </citation>
    <scope>NUCLEOTIDE SEQUENCE</scope>
    <source>
        <strain evidence="4">CBS 262.69</strain>
    </source>
</reference>
<evidence type="ECO:0000259" key="2">
    <source>
        <dbReference type="Pfam" id="PF14231"/>
    </source>
</evidence>
<dbReference type="Gene3D" id="2.40.128.580">
    <property type="entry name" value="GXWXG domain"/>
    <property type="match status" value="1"/>
</dbReference>
<keyword evidence="5" id="KW-1185">Reference proteome</keyword>
<evidence type="ECO:0000313" key="5">
    <source>
        <dbReference type="Proteomes" id="UP000799640"/>
    </source>
</evidence>
<dbReference type="InterPro" id="IPR025951">
    <property type="entry name" value="GXWXG_dom"/>
</dbReference>
<evidence type="ECO:0000259" key="3">
    <source>
        <dbReference type="Pfam" id="PF14232"/>
    </source>
</evidence>
<feature type="domain" description="GXWXG" evidence="2">
    <location>
        <begin position="56"/>
        <end position="104"/>
    </location>
</feature>
<dbReference type="Pfam" id="PF14232">
    <property type="entry name" value="DUF4334"/>
    <property type="match status" value="1"/>
</dbReference>
<evidence type="ECO:0000313" key="4">
    <source>
        <dbReference type="EMBL" id="KAF2397066.1"/>
    </source>
</evidence>
<dbReference type="OrthoDB" id="2213372at2759"/>
<sequence length="200" mass="21277">MYLATLLTLPLLASASMPLRARMADTTPPTVAAAQAAVQAHISSGKAVAPATLAPLWSALPPIRVSEAIGTYQGGLFDGGAPSAINWFGKQIISETSVNPLLSRAPGNQSSTVFPYPRADIAQARNVEIDGVVTATIMYNRLPLLDYLKVVKKEGGELVLLGRSDLLGKAAVPAYFYLKKVEGQKVDFTFKNPYPNTTGF</sequence>
<gene>
    <name evidence="4" type="ORF">EJ06DRAFT_551126</name>
</gene>
<feature type="chain" id="PRO_5026097196" evidence="1">
    <location>
        <begin position="16"/>
        <end position="200"/>
    </location>
</feature>